<dbReference type="eggNOG" id="COG3155">
    <property type="taxonomic scope" value="Bacteria"/>
</dbReference>
<dbReference type="InterPro" id="IPR029062">
    <property type="entry name" value="Class_I_gatase-like"/>
</dbReference>
<evidence type="ECO:0000313" key="2">
    <source>
        <dbReference type="Proteomes" id="UP000054051"/>
    </source>
</evidence>
<protein>
    <submittedName>
        <fullName evidence="1">Enhancing lycopene biosynthesis protein 2</fullName>
    </submittedName>
</protein>
<dbReference type="SUPFAM" id="SSF52317">
    <property type="entry name" value="Class I glutamine amidotransferase-like"/>
    <property type="match status" value="1"/>
</dbReference>
<sequence>MSQPHRTIAVILSGCGVQDGSEIHEAVLTLLALDRAGASYQCLAPNIPQTRVVNHATGAEVSGETRNVLQESARIARGQILDIAQAQPADYAAMIFPGGFGAALNLSDFGSKQDQCQVEPSVLEFAEVMAASGKPAGFICIAPALIPRIYGSGIKLTIGNDPDTAQTLEKMGVVHVECPVTNCIVDKQRKVVSTPAYMLAQSIQEAAAGIEQLVQKVLALC</sequence>
<dbReference type="OrthoDB" id="5605062at2"/>
<organism evidence="1 2">
    <name type="scientific">Candidatus Glomeribacter gigasporarum BEG34</name>
    <dbReference type="NCBI Taxonomy" id="1070319"/>
    <lineage>
        <taxon>Bacteria</taxon>
        <taxon>Pseudomonadati</taxon>
        <taxon>Pseudomonadota</taxon>
        <taxon>Betaproteobacteria</taxon>
        <taxon>Burkholderiales</taxon>
        <taxon>Burkholderiaceae</taxon>
        <taxon>Candidatus Glomeribacter</taxon>
    </lineage>
</organism>
<dbReference type="CDD" id="cd03133">
    <property type="entry name" value="GATase1_ES1"/>
    <property type="match status" value="1"/>
</dbReference>
<dbReference type="Proteomes" id="UP000054051">
    <property type="component" value="Unassembled WGS sequence"/>
</dbReference>
<dbReference type="AlphaFoldDB" id="G2JC29"/>
<comment type="caution">
    <text evidence="1">The sequence shown here is derived from an EMBL/GenBank/DDBJ whole genome shotgun (WGS) entry which is preliminary data.</text>
</comment>
<gene>
    <name evidence="1" type="primary">elbB</name>
    <name evidence="1" type="ORF">CAGGBEG34_890001</name>
</gene>
<name>G2JC29_9BURK</name>
<evidence type="ECO:0000313" key="1">
    <source>
        <dbReference type="EMBL" id="CCD30335.1"/>
    </source>
</evidence>
<proteinExistence type="predicted"/>
<accession>G2JC29</accession>
<dbReference type="PIRSF" id="PIRSF006320">
    <property type="entry name" value="Elb2"/>
    <property type="match status" value="1"/>
</dbReference>
<keyword evidence="2" id="KW-1185">Reference proteome</keyword>
<dbReference type="NCBIfam" id="NF008747">
    <property type="entry name" value="PRK11780.1"/>
    <property type="match status" value="1"/>
</dbReference>
<dbReference type="InterPro" id="IPR026041">
    <property type="entry name" value="ElbB"/>
</dbReference>
<dbReference type="PANTHER" id="PTHR10224">
    <property type="entry name" value="ES1 PROTEIN HOMOLOG, MITOCHONDRIAL"/>
    <property type="match status" value="1"/>
</dbReference>
<reference evidence="1 2" key="1">
    <citation type="submission" date="2011-08" db="EMBL/GenBank/DDBJ databases">
        <title>The genome of the obligate endobacterium of an arbuscular mycorrhizal fungus reveals an interphylum network of nutritional interactions.</title>
        <authorList>
            <person name="Ghignone S."/>
            <person name="Salvioli A."/>
            <person name="Anca I."/>
            <person name="Lumini E."/>
            <person name="Ortu G."/>
            <person name="Petiti L."/>
            <person name="Cruveiller S."/>
            <person name="Bianciotto V."/>
            <person name="Piffanelli P."/>
            <person name="Lanfranco L."/>
            <person name="Bonfante P."/>
        </authorList>
    </citation>
    <scope>NUCLEOTIDE SEQUENCE [LARGE SCALE GENOMIC DNA]</scope>
    <source>
        <strain evidence="1 2">BEG34</strain>
    </source>
</reference>
<dbReference type="RefSeq" id="WP_006683361.1">
    <property type="nucleotide sequence ID" value="NZ_CAFB01000112.1"/>
</dbReference>
<dbReference type="EMBL" id="CAFB01000112">
    <property type="protein sequence ID" value="CCD30335.1"/>
    <property type="molecule type" value="Genomic_DNA"/>
</dbReference>
<dbReference type="PANTHER" id="PTHR10224:SF12">
    <property type="entry name" value="GLYOXALASE ELBB"/>
    <property type="match status" value="1"/>
</dbReference>
<dbReference type="Gene3D" id="3.40.50.880">
    <property type="match status" value="1"/>
</dbReference>